<dbReference type="AlphaFoldDB" id="A0A1R2B0E7"/>
<protein>
    <submittedName>
        <fullName evidence="2">Uncharacterized protein</fullName>
    </submittedName>
</protein>
<keyword evidence="1" id="KW-0732">Signal</keyword>
<accession>A0A1R2B0E7</accession>
<reference evidence="2 3" key="1">
    <citation type="submission" date="2016-11" db="EMBL/GenBank/DDBJ databases">
        <title>The macronuclear genome of Stentor coeruleus: a giant cell with tiny introns.</title>
        <authorList>
            <person name="Slabodnick M."/>
            <person name="Ruby J.G."/>
            <person name="Reiff S.B."/>
            <person name="Swart E.C."/>
            <person name="Gosai S."/>
            <person name="Prabakaran S."/>
            <person name="Witkowska E."/>
            <person name="Larue G.E."/>
            <person name="Fisher S."/>
            <person name="Freeman R.M."/>
            <person name="Gunawardena J."/>
            <person name="Chu W."/>
            <person name="Stover N.A."/>
            <person name="Gregory B.D."/>
            <person name="Nowacki M."/>
            <person name="Derisi J."/>
            <person name="Roy S.W."/>
            <person name="Marshall W.F."/>
            <person name="Sood P."/>
        </authorList>
    </citation>
    <scope>NUCLEOTIDE SEQUENCE [LARGE SCALE GENOMIC DNA]</scope>
    <source>
        <strain evidence="2">WM001</strain>
    </source>
</reference>
<comment type="caution">
    <text evidence="2">The sequence shown here is derived from an EMBL/GenBank/DDBJ whole genome shotgun (WGS) entry which is preliminary data.</text>
</comment>
<name>A0A1R2B0E7_9CILI</name>
<evidence type="ECO:0000313" key="3">
    <source>
        <dbReference type="Proteomes" id="UP000187209"/>
    </source>
</evidence>
<proteinExistence type="predicted"/>
<feature type="signal peptide" evidence="1">
    <location>
        <begin position="1"/>
        <end position="18"/>
    </location>
</feature>
<sequence>MNQRFIVLLALIALGVIGGTVKFEDKEETCFVLATRGINNRNDEISEHLAKYSELVEQDYKNKIIEDAFNYCMGEISVKEIKKLGGTKIRPFEMYEHLVKVKIDKYRMKDELVCEEGFNDYKVEIAKRVAMKSMERGPDL</sequence>
<gene>
    <name evidence="2" type="ORF">SteCoe_31821</name>
</gene>
<organism evidence="2 3">
    <name type="scientific">Stentor coeruleus</name>
    <dbReference type="NCBI Taxonomy" id="5963"/>
    <lineage>
        <taxon>Eukaryota</taxon>
        <taxon>Sar</taxon>
        <taxon>Alveolata</taxon>
        <taxon>Ciliophora</taxon>
        <taxon>Postciliodesmatophora</taxon>
        <taxon>Heterotrichea</taxon>
        <taxon>Heterotrichida</taxon>
        <taxon>Stentoridae</taxon>
        <taxon>Stentor</taxon>
    </lineage>
</organism>
<dbReference type="Proteomes" id="UP000187209">
    <property type="component" value="Unassembled WGS sequence"/>
</dbReference>
<feature type="chain" id="PRO_5013045588" evidence="1">
    <location>
        <begin position="19"/>
        <end position="140"/>
    </location>
</feature>
<evidence type="ECO:0000313" key="2">
    <source>
        <dbReference type="EMBL" id="OMJ70254.1"/>
    </source>
</evidence>
<evidence type="ECO:0000256" key="1">
    <source>
        <dbReference type="SAM" id="SignalP"/>
    </source>
</evidence>
<keyword evidence="3" id="KW-1185">Reference proteome</keyword>
<dbReference type="EMBL" id="MPUH01001107">
    <property type="protein sequence ID" value="OMJ70254.1"/>
    <property type="molecule type" value="Genomic_DNA"/>
</dbReference>